<keyword evidence="5" id="KW-1185">Reference proteome</keyword>
<dbReference type="InterPro" id="IPR029035">
    <property type="entry name" value="DHS-like_NAD/FAD-binding_dom"/>
</dbReference>
<dbReference type="EMBL" id="JBGBPQ010000020">
    <property type="protein sequence ID" value="KAL1504263.1"/>
    <property type="molecule type" value="Genomic_DNA"/>
</dbReference>
<dbReference type="SUPFAM" id="SSF52467">
    <property type="entry name" value="DHS-like NAD/FAD-binding domain"/>
    <property type="match status" value="1"/>
</dbReference>
<protein>
    <recommendedName>
        <fullName evidence="3">Deacetylase sirtuin-type domain-containing protein</fullName>
    </recommendedName>
</protein>
<reference evidence="4 5" key="1">
    <citation type="journal article" date="2024" name="Science">
        <title>Giant polyketide synthase enzymes in the biosynthesis of giant marine polyether toxins.</title>
        <authorList>
            <person name="Fallon T.R."/>
            <person name="Shende V.V."/>
            <person name="Wierzbicki I.H."/>
            <person name="Pendleton A.L."/>
            <person name="Watervoot N.F."/>
            <person name="Auber R.P."/>
            <person name="Gonzalez D.J."/>
            <person name="Wisecaver J.H."/>
            <person name="Moore B.S."/>
        </authorList>
    </citation>
    <scope>NUCLEOTIDE SEQUENCE [LARGE SCALE GENOMIC DNA]</scope>
    <source>
        <strain evidence="4 5">12B1</strain>
    </source>
</reference>
<evidence type="ECO:0000313" key="5">
    <source>
        <dbReference type="Proteomes" id="UP001515480"/>
    </source>
</evidence>
<keyword evidence="2" id="KW-0479">Metal-binding</keyword>
<proteinExistence type="predicted"/>
<comment type="caution">
    <text evidence="4">The sequence shown here is derived from an EMBL/GenBank/DDBJ whole genome shotgun (WGS) entry which is preliminary data.</text>
</comment>
<keyword evidence="1" id="KW-0520">NAD</keyword>
<organism evidence="4 5">
    <name type="scientific">Prymnesium parvum</name>
    <name type="common">Toxic golden alga</name>
    <dbReference type="NCBI Taxonomy" id="97485"/>
    <lineage>
        <taxon>Eukaryota</taxon>
        <taxon>Haptista</taxon>
        <taxon>Haptophyta</taxon>
        <taxon>Prymnesiophyceae</taxon>
        <taxon>Prymnesiales</taxon>
        <taxon>Prymnesiaceae</taxon>
        <taxon>Prymnesium</taxon>
    </lineage>
</organism>
<gene>
    <name evidence="4" type="ORF">AB1Y20_010672</name>
</gene>
<feature type="binding site" evidence="2">
    <location>
        <position position="175"/>
    </location>
    <ligand>
        <name>Zn(2+)</name>
        <dbReference type="ChEBI" id="CHEBI:29105"/>
    </ligand>
</feature>
<keyword evidence="2" id="KW-0862">Zinc</keyword>
<evidence type="ECO:0000256" key="2">
    <source>
        <dbReference type="PROSITE-ProRule" id="PRU00236"/>
    </source>
</evidence>
<dbReference type="InterPro" id="IPR026590">
    <property type="entry name" value="Ssirtuin_cat_dom"/>
</dbReference>
<accession>A0AB34ISU5</accession>
<name>A0AB34ISU5_PRYPA</name>
<dbReference type="AlphaFoldDB" id="A0AB34ISU5"/>
<dbReference type="PROSITE" id="PS50305">
    <property type="entry name" value="SIRTUIN"/>
    <property type="match status" value="1"/>
</dbReference>
<evidence type="ECO:0000256" key="1">
    <source>
        <dbReference type="ARBA" id="ARBA00023027"/>
    </source>
</evidence>
<dbReference type="Proteomes" id="UP001515480">
    <property type="component" value="Unassembled WGS sequence"/>
</dbReference>
<sequence length="353" mass="39177">MEEARLIAEADYLLIVAAAGLSIHDELPNNPYHYSADFRRHYPTLARYGYRTCFDAMGLALDESVPPGVKLAFTARHFLNMRFEFPPTPGYEMLRQIAQTFAPDNVFCWTSNVDGCFERSGFDPKKVYTTQGEMNKFQCANPACLNVWDVVSKLRAVDAASTDGVLSDLSLAPACPKCGTSWPNTKPNLRGGDWFIHTPYEETSARMMAWLDNCVARAAKVAIIEVGVGGNTPIVTRIPACAFASAVHSNGGRVSYLRINPDPPECGGQNPVDGVRFHRWRMGWRALETLAPAVAKLRTEHKVAHTLAPSTEPPWDSAQAEHASELLHSQEALLWKKSYHDILESLRTPRSSK</sequence>
<dbReference type="Gene3D" id="3.40.50.1220">
    <property type="entry name" value="TPP-binding domain"/>
    <property type="match status" value="1"/>
</dbReference>
<feature type="domain" description="Deacetylase sirtuin-type" evidence="3">
    <location>
        <begin position="1"/>
        <end position="300"/>
    </location>
</feature>
<feature type="binding site" evidence="2">
    <location>
        <position position="178"/>
    </location>
    <ligand>
        <name>Zn(2+)</name>
        <dbReference type="ChEBI" id="CHEBI:29105"/>
    </ligand>
</feature>
<dbReference type="GO" id="GO:0046872">
    <property type="term" value="F:metal ion binding"/>
    <property type="evidence" value="ECO:0007669"/>
    <property type="project" value="UniProtKB-KW"/>
</dbReference>
<comment type="caution">
    <text evidence="2">Lacks conserved residue(s) required for the propagation of feature annotation.</text>
</comment>
<evidence type="ECO:0000313" key="4">
    <source>
        <dbReference type="EMBL" id="KAL1504263.1"/>
    </source>
</evidence>
<evidence type="ECO:0000259" key="3">
    <source>
        <dbReference type="PROSITE" id="PS50305"/>
    </source>
</evidence>
<feature type="binding site" evidence="2">
    <location>
        <position position="144"/>
    </location>
    <ligand>
        <name>Zn(2+)</name>
        <dbReference type="ChEBI" id="CHEBI:29105"/>
    </ligand>
</feature>
<feature type="binding site" evidence="2">
    <location>
        <position position="139"/>
    </location>
    <ligand>
        <name>Zn(2+)</name>
        <dbReference type="ChEBI" id="CHEBI:29105"/>
    </ligand>
</feature>